<dbReference type="NCBIfam" id="TIGR01726">
    <property type="entry name" value="HEQRo_perm_3TM"/>
    <property type="match status" value="1"/>
</dbReference>
<feature type="transmembrane region" description="Helical" evidence="9">
    <location>
        <begin position="25"/>
        <end position="46"/>
    </location>
</feature>
<proteinExistence type="inferred from homology"/>
<evidence type="ECO:0000256" key="4">
    <source>
        <dbReference type="ARBA" id="ARBA00022475"/>
    </source>
</evidence>
<feature type="transmembrane region" description="Helical" evidence="9">
    <location>
        <begin position="58"/>
        <end position="78"/>
    </location>
</feature>
<dbReference type="InterPro" id="IPR043429">
    <property type="entry name" value="ArtM/GltK/GlnP/TcyL/YhdX-like"/>
</dbReference>
<keyword evidence="3 9" id="KW-0813">Transport</keyword>
<evidence type="ECO:0000256" key="8">
    <source>
        <dbReference type="ARBA" id="ARBA00023136"/>
    </source>
</evidence>
<keyword evidence="5 9" id="KW-0812">Transmembrane</keyword>
<comment type="subcellular location">
    <subcellularLocation>
        <location evidence="1">Cell inner membrane</location>
        <topology evidence="1">Multi-pass membrane protein</topology>
    </subcellularLocation>
    <subcellularLocation>
        <location evidence="9">Cell membrane</location>
        <topology evidence="9">Multi-pass membrane protein</topology>
    </subcellularLocation>
</comment>
<evidence type="ECO:0000313" key="11">
    <source>
        <dbReference type="EMBL" id="MBG3877637.1"/>
    </source>
</evidence>
<comment type="caution">
    <text evidence="11">The sequence shown here is derived from an EMBL/GenBank/DDBJ whole genome shotgun (WGS) entry which is preliminary data.</text>
</comment>
<dbReference type="Proteomes" id="UP001194469">
    <property type="component" value="Unassembled WGS sequence"/>
</dbReference>
<dbReference type="Pfam" id="PF00528">
    <property type="entry name" value="BPD_transp_1"/>
    <property type="match status" value="1"/>
</dbReference>
<keyword evidence="7 9" id="KW-1133">Transmembrane helix</keyword>
<feature type="transmembrane region" description="Helical" evidence="9">
    <location>
        <begin position="185"/>
        <end position="207"/>
    </location>
</feature>
<keyword evidence="12" id="KW-1185">Reference proteome</keyword>
<dbReference type="InterPro" id="IPR000515">
    <property type="entry name" value="MetI-like"/>
</dbReference>
<name>A0ABS0J5C0_9BACT</name>
<evidence type="ECO:0000256" key="1">
    <source>
        <dbReference type="ARBA" id="ARBA00004429"/>
    </source>
</evidence>
<dbReference type="CDD" id="cd06261">
    <property type="entry name" value="TM_PBP2"/>
    <property type="match status" value="1"/>
</dbReference>
<dbReference type="InterPro" id="IPR010065">
    <property type="entry name" value="AA_ABC_transptr_permease_3TM"/>
</dbReference>
<reference evidence="11 12" key="1">
    <citation type="submission" date="2019-08" db="EMBL/GenBank/DDBJ databases">
        <authorList>
            <person name="Luo N."/>
        </authorList>
    </citation>
    <scope>NUCLEOTIDE SEQUENCE [LARGE SCALE GENOMIC DNA]</scope>
    <source>
        <strain evidence="11 12">NCIMB 9442</strain>
    </source>
</reference>
<dbReference type="EMBL" id="VRYY01000332">
    <property type="protein sequence ID" value="MBG3877637.1"/>
    <property type="molecule type" value="Genomic_DNA"/>
</dbReference>
<accession>A0ABS0J5C0</accession>
<keyword evidence="8 9" id="KW-0472">Membrane</keyword>
<organism evidence="11 12">
    <name type="scientific">Nitratidesulfovibrio oxamicus</name>
    <dbReference type="NCBI Taxonomy" id="32016"/>
    <lineage>
        <taxon>Bacteria</taxon>
        <taxon>Pseudomonadati</taxon>
        <taxon>Thermodesulfobacteriota</taxon>
        <taxon>Desulfovibrionia</taxon>
        <taxon>Desulfovibrionales</taxon>
        <taxon>Desulfovibrionaceae</taxon>
        <taxon>Nitratidesulfovibrio</taxon>
    </lineage>
</organism>
<evidence type="ECO:0000256" key="9">
    <source>
        <dbReference type="RuleBase" id="RU363032"/>
    </source>
</evidence>
<feature type="domain" description="ABC transmembrane type-1" evidence="10">
    <location>
        <begin position="19"/>
        <end position="207"/>
    </location>
</feature>
<evidence type="ECO:0000256" key="2">
    <source>
        <dbReference type="ARBA" id="ARBA00010072"/>
    </source>
</evidence>
<evidence type="ECO:0000256" key="6">
    <source>
        <dbReference type="ARBA" id="ARBA00022970"/>
    </source>
</evidence>
<evidence type="ECO:0000256" key="5">
    <source>
        <dbReference type="ARBA" id="ARBA00022692"/>
    </source>
</evidence>
<evidence type="ECO:0000313" key="12">
    <source>
        <dbReference type="Proteomes" id="UP001194469"/>
    </source>
</evidence>
<keyword evidence="4" id="KW-1003">Cell membrane</keyword>
<dbReference type="PANTHER" id="PTHR30614:SF0">
    <property type="entry name" value="L-CYSTINE TRANSPORT SYSTEM PERMEASE PROTEIN TCYL"/>
    <property type="match status" value="1"/>
</dbReference>
<dbReference type="PROSITE" id="PS50928">
    <property type="entry name" value="ABC_TM1"/>
    <property type="match status" value="1"/>
</dbReference>
<keyword evidence="6" id="KW-0029">Amino-acid transport</keyword>
<dbReference type="RefSeq" id="WP_196609732.1">
    <property type="nucleotide sequence ID" value="NZ_VRYY01000332.1"/>
</dbReference>
<dbReference type="Gene3D" id="1.10.3720.10">
    <property type="entry name" value="MetI-like"/>
    <property type="match status" value="1"/>
</dbReference>
<sequence>MFDVDFLVDRVFPQLNAGLWMSVKLIVPSAVFGLLFGVIIGIVRVFGKPWMQRVANAYTALFRGVPLLVQLFILYFGLPNIGIYLEPYAASVLGFILCSAAYNSEYVRGALLSIRQGQLSAAQALGFSTMQTLVSIVVPQAVRRALPGCGNEVVYLIKYSSLAYVITCIELTGEAKVLASRTFRFTEVFLVVGAYYLFLVTVASWLLHKVEERFHIPGFGRPRQ</sequence>
<evidence type="ECO:0000256" key="3">
    <source>
        <dbReference type="ARBA" id="ARBA00022448"/>
    </source>
</evidence>
<dbReference type="PANTHER" id="PTHR30614">
    <property type="entry name" value="MEMBRANE COMPONENT OF AMINO ACID ABC TRANSPORTER"/>
    <property type="match status" value="1"/>
</dbReference>
<comment type="similarity">
    <text evidence="2">Belongs to the binding-protein-dependent transport system permease family. HisMQ subfamily.</text>
</comment>
<dbReference type="InterPro" id="IPR035906">
    <property type="entry name" value="MetI-like_sf"/>
</dbReference>
<gene>
    <name evidence="11" type="ORF">FVW20_11590</name>
</gene>
<feature type="transmembrane region" description="Helical" evidence="9">
    <location>
        <begin position="84"/>
        <end position="103"/>
    </location>
</feature>
<evidence type="ECO:0000256" key="7">
    <source>
        <dbReference type="ARBA" id="ARBA00022989"/>
    </source>
</evidence>
<evidence type="ECO:0000259" key="10">
    <source>
        <dbReference type="PROSITE" id="PS50928"/>
    </source>
</evidence>
<protein>
    <submittedName>
        <fullName evidence="11">Amino acid ABC transporter permease</fullName>
    </submittedName>
</protein>
<dbReference type="SUPFAM" id="SSF161098">
    <property type="entry name" value="MetI-like"/>
    <property type="match status" value="1"/>
</dbReference>